<evidence type="ECO:0000313" key="2">
    <source>
        <dbReference type="EMBL" id="KSU16666.1"/>
    </source>
</evidence>
<comment type="caution">
    <text evidence="1">The sequence shown here is derived from an EMBL/GenBank/DDBJ whole genome shotgun (WGS) entry which is preliminary data.</text>
</comment>
<dbReference type="Proteomes" id="UP000053612">
    <property type="component" value="Unassembled WGS sequence"/>
</dbReference>
<evidence type="ECO:0008006" key="5">
    <source>
        <dbReference type="Google" id="ProtNLM"/>
    </source>
</evidence>
<evidence type="ECO:0000313" key="3">
    <source>
        <dbReference type="Proteomes" id="UP000031847"/>
    </source>
</evidence>
<evidence type="ECO:0000313" key="1">
    <source>
        <dbReference type="EMBL" id="GAM81807.1"/>
    </source>
</evidence>
<dbReference type="AlphaFoldDB" id="A0A0B8QXJ9"/>
<dbReference type="RefSeq" id="WP_023163576.1">
    <property type="nucleotide sequence ID" value="NZ_BAABQR010000003.1"/>
</dbReference>
<reference evidence="4" key="2">
    <citation type="submission" date="2015-10" db="EMBL/GenBank/DDBJ databases">
        <title>Draft Genome Sequences of 11 Lactococcus lactis subspecies cremoris strains.</title>
        <authorList>
            <person name="Wels M."/>
            <person name="Backus L."/>
            <person name="Boekhorst J."/>
            <person name="Dijkstra A."/>
            <person name="Beerthuizen M."/>
            <person name="Kelly W."/>
            <person name="Siezen R."/>
            <person name="Bachmann H."/>
            <person name="Van Hijum S."/>
        </authorList>
    </citation>
    <scope>NUCLEOTIDE SEQUENCE [LARGE SCALE GENOMIC DNA]</scope>
    <source>
        <strain evidence="4">LMG9449</strain>
    </source>
</reference>
<organism evidence="1 3">
    <name type="scientific">Lactococcus lactis subsp. lactis</name>
    <name type="common">Streptococcus lactis</name>
    <dbReference type="NCBI Taxonomy" id="1360"/>
    <lineage>
        <taxon>Bacteria</taxon>
        <taxon>Bacillati</taxon>
        <taxon>Bacillota</taxon>
        <taxon>Bacilli</taxon>
        <taxon>Lactobacillales</taxon>
        <taxon>Streptococcaceae</taxon>
        <taxon>Lactococcus</taxon>
    </lineage>
</organism>
<reference evidence="2" key="3">
    <citation type="journal article" date="2017" name="Genome Announc.">
        <title>Draft Genome Sequences of 24 Lactococcus lactis Strains.</title>
        <authorList>
            <person name="Backus L."/>
            <person name="Wels M."/>
            <person name="Boekhorst J."/>
            <person name="Dijkstra A.R."/>
            <person name="Beerthuyzen M."/>
            <person name="Kelly W.J."/>
            <person name="Siezen R.J."/>
            <person name="van Hijum S.A."/>
            <person name="Bachmann H."/>
        </authorList>
    </citation>
    <scope>NUCLEOTIDE SEQUENCE</scope>
    <source>
        <strain evidence="2">LMG9447</strain>
    </source>
</reference>
<dbReference type="EMBL" id="LKLS01000153">
    <property type="protein sequence ID" value="KSU16666.1"/>
    <property type="molecule type" value="Genomic_DNA"/>
</dbReference>
<dbReference type="EMBL" id="BBSI01000041">
    <property type="protein sequence ID" value="GAM81807.1"/>
    <property type="molecule type" value="Genomic_DNA"/>
</dbReference>
<accession>A0A0B8QXJ9</accession>
<dbReference type="Proteomes" id="UP000031847">
    <property type="component" value="Unassembled WGS sequence"/>
</dbReference>
<gene>
    <name evidence="1" type="ORF">JCM5805K_2931</name>
    <name evidence="2" type="ORF">LMG9449_1914</name>
</gene>
<evidence type="ECO:0000313" key="4">
    <source>
        <dbReference type="Proteomes" id="UP000053612"/>
    </source>
</evidence>
<reference evidence="1 3" key="1">
    <citation type="submission" date="2015-01" db="EMBL/GenBank/DDBJ databases">
        <title>Lactococcus lactis subsp.lactis JCM 5805 whole genome shotgun sequence.</title>
        <authorList>
            <person name="Fujii T."/>
            <person name="Tomita Y."/>
            <person name="Ikushima S."/>
            <person name="Fujiwara D."/>
        </authorList>
    </citation>
    <scope>NUCLEOTIDE SEQUENCE [LARGE SCALE GENOMIC DNA]</scope>
    <source>
        <strain evidence="1 3">JCM 5805</strain>
    </source>
</reference>
<sequence length="60" mass="6706">MKNITDFEQLFLENFNELTEEELLQTNGGGLIDWVMKNQGTMHAIGDISTQLEALGGHGR</sequence>
<proteinExistence type="predicted"/>
<protein>
    <recommendedName>
        <fullName evidence="5">Bacteriocin</fullName>
    </recommendedName>
</protein>
<name>A0A0B8QXJ9_LACLL</name>
<dbReference type="PATRIC" id="fig|1360.109.peg.2516"/>